<organism evidence="1 2">
    <name type="scientific">Trichormus variabilis NIES-23</name>
    <dbReference type="NCBI Taxonomy" id="1973479"/>
    <lineage>
        <taxon>Bacteria</taxon>
        <taxon>Bacillati</taxon>
        <taxon>Cyanobacteriota</taxon>
        <taxon>Cyanophyceae</taxon>
        <taxon>Nostocales</taxon>
        <taxon>Nostocaceae</taxon>
        <taxon>Trichormus</taxon>
    </lineage>
</organism>
<proteinExistence type="predicted"/>
<evidence type="ECO:0000313" key="2">
    <source>
        <dbReference type="Proteomes" id="UP000217507"/>
    </source>
</evidence>
<sequence>MSKNPQGQPNWQPISRLPLIAQMIEQGLSDALTQYQNLQEAQNRPHVLDDYTVGRVIQVFGEEQQFLEIYSEQLTRWKQENLNATQREQIIKLEGLLEQLSTTVASILALTDELKQKTIEKVLDKPDLEIGLDVLLGNLKF</sequence>
<geneLocation type="plasmid" evidence="1">
    <name>plasmid2</name>
</geneLocation>
<dbReference type="Proteomes" id="UP000217507">
    <property type="component" value="Plasmid Plasmid2 dna"/>
</dbReference>
<name>A0A1Z4KVZ9_ANAVA</name>
<reference evidence="1 2" key="1">
    <citation type="submission" date="2017-06" db="EMBL/GenBank/DDBJ databases">
        <title>Genome sequencing of cyanobaciteial culture collection at National Institute for Environmental Studies (NIES).</title>
        <authorList>
            <person name="Hirose Y."/>
            <person name="Shimura Y."/>
            <person name="Fujisawa T."/>
            <person name="Nakamura Y."/>
            <person name="Kawachi M."/>
        </authorList>
    </citation>
    <scope>NUCLEOTIDE SEQUENCE [LARGE SCALE GENOMIC DNA]</scope>
    <source>
        <strain evidence="1 2">NIES-23</strain>
        <plasmid evidence="2">Plasmid Plasmid2 dna</plasmid>
    </source>
</reference>
<gene>
    <name evidence="1" type="ORF">NIES23_60290</name>
</gene>
<evidence type="ECO:0000313" key="1">
    <source>
        <dbReference type="EMBL" id="BAY73201.1"/>
    </source>
</evidence>
<accession>A0A1Z4KVZ9</accession>
<protein>
    <submittedName>
        <fullName evidence="1">Uncharacterized protein</fullName>
    </submittedName>
</protein>
<dbReference type="AlphaFoldDB" id="A0A1Z4KVZ9"/>
<keyword evidence="1" id="KW-0614">Plasmid</keyword>
<dbReference type="EMBL" id="AP018218">
    <property type="protein sequence ID" value="BAY73201.1"/>
    <property type="molecule type" value="Genomic_DNA"/>
</dbReference>